<name>A0A512CXW8_9MICO</name>
<keyword evidence="5" id="KW-1185">Reference proteome</keyword>
<dbReference type="SUPFAM" id="SSF55961">
    <property type="entry name" value="Bet v1-like"/>
    <property type="match status" value="1"/>
</dbReference>
<feature type="region of interest" description="Disordered" evidence="2">
    <location>
        <begin position="1"/>
        <end position="33"/>
    </location>
</feature>
<dbReference type="InterPro" id="IPR013538">
    <property type="entry name" value="ASHA1/2-like_C"/>
</dbReference>
<dbReference type="EMBL" id="BJYX01000003">
    <property type="protein sequence ID" value="GEO29063.1"/>
    <property type="molecule type" value="Genomic_DNA"/>
</dbReference>
<dbReference type="InterPro" id="IPR023393">
    <property type="entry name" value="START-like_dom_sf"/>
</dbReference>
<comment type="caution">
    <text evidence="4">The sequence shown here is derived from an EMBL/GenBank/DDBJ whole genome shotgun (WGS) entry which is preliminary data.</text>
</comment>
<dbReference type="Gene3D" id="3.30.530.20">
    <property type="match status" value="1"/>
</dbReference>
<feature type="compositionally biased region" description="Polar residues" evidence="2">
    <location>
        <begin position="1"/>
        <end position="14"/>
    </location>
</feature>
<dbReference type="RefSeq" id="WP_186815033.1">
    <property type="nucleotide sequence ID" value="NZ_BAAARO010000008.1"/>
</dbReference>
<evidence type="ECO:0000313" key="4">
    <source>
        <dbReference type="EMBL" id="GEO29063.1"/>
    </source>
</evidence>
<proteinExistence type="inferred from homology"/>
<reference evidence="4 5" key="1">
    <citation type="submission" date="2019-07" db="EMBL/GenBank/DDBJ databases">
        <title>Whole genome shotgun sequence of Terrabacter aerolatus NBRC 106305.</title>
        <authorList>
            <person name="Hosoyama A."/>
            <person name="Uohara A."/>
            <person name="Ohji S."/>
            <person name="Ichikawa N."/>
        </authorList>
    </citation>
    <scope>NUCLEOTIDE SEQUENCE [LARGE SCALE GENOMIC DNA]</scope>
    <source>
        <strain evidence="4 5">NBRC 106305</strain>
    </source>
</reference>
<protein>
    <recommendedName>
        <fullName evidence="3">Activator of Hsp90 ATPase homologue 1/2-like C-terminal domain-containing protein</fullName>
    </recommendedName>
</protein>
<dbReference type="Pfam" id="PF08327">
    <property type="entry name" value="AHSA1"/>
    <property type="match status" value="1"/>
</dbReference>
<dbReference type="AlphaFoldDB" id="A0A512CXW8"/>
<evidence type="ECO:0000256" key="2">
    <source>
        <dbReference type="SAM" id="MobiDB-lite"/>
    </source>
</evidence>
<dbReference type="Proteomes" id="UP000321534">
    <property type="component" value="Unassembled WGS sequence"/>
</dbReference>
<evidence type="ECO:0000259" key="3">
    <source>
        <dbReference type="Pfam" id="PF08327"/>
    </source>
</evidence>
<dbReference type="CDD" id="cd07814">
    <property type="entry name" value="SRPBCC_CalC_Aha1-like"/>
    <property type="match status" value="1"/>
</dbReference>
<sequence length="149" mass="15620">MSSSTQSIPENSADSADAADPELDGSPAGVHSTVTVGAPVDRVWQHLISARGTEALLGPGVTLGSKGESWHSTEGPHGVVRSYHPMEQVRVSWHADEDGPLSIVDLQLKPEGDGTRVDLYHEGEGIAQDGAGDKSRWDAALGRFAEALG</sequence>
<evidence type="ECO:0000313" key="5">
    <source>
        <dbReference type="Proteomes" id="UP000321534"/>
    </source>
</evidence>
<gene>
    <name evidence="4" type="ORF">TAE01_08730</name>
</gene>
<evidence type="ECO:0000256" key="1">
    <source>
        <dbReference type="ARBA" id="ARBA00006817"/>
    </source>
</evidence>
<feature type="domain" description="Activator of Hsp90 ATPase homologue 1/2-like C-terminal" evidence="3">
    <location>
        <begin position="38"/>
        <end position="148"/>
    </location>
</feature>
<comment type="similarity">
    <text evidence="1">Belongs to the AHA1 family.</text>
</comment>
<accession>A0A512CXW8</accession>
<organism evidence="4 5">
    <name type="scientific">Terrabacter aerolatus</name>
    <dbReference type="NCBI Taxonomy" id="422442"/>
    <lineage>
        <taxon>Bacteria</taxon>
        <taxon>Bacillati</taxon>
        <taxon>Actinomycetota</taxon>
        <taxon>Actinomycetes</taxon>
        <taxon>Micrococcales</taxon>
        <taxon>Intrasporangiaceae</taxon>
        <taxon>Terrabacter</taxon>
    </lineage>
</organism>
<feature type="region of interest" description="Disordered" evidence="2">
    <location>
        <begin position="58"/>
        <end position="81"/>
    </location>
</feature>